<protein>
    <submittedName>
        <fullName evidence="9">Cation diffusion facilitator family transporter</fullName>
    </submittedName>
</protein>
<dbReference type="GO" id="GO:0008324">
    <property type="term" value="F:monoatomic cation transmembrane transporter activity"/>
    <property type="evidence" value="ECO:0007669"/>
    <property type="project" value="InterPro"/>
</dbReference>
<dbReference type="PANTHER" id="PTHR13414">
    <property type="entry name" value="HUEL-CATION TRANSPORTER"/>
    <property type="match status" value="1"/>
</dbReference>
<dbReference type="STRING" id="550540.Fbal_3052"/>
<dbReference type="GO" id="GO:0006829">
    <property type="term" value="P:zinc ion transport"/>
    <property type="evidence" value="ECO:0007669"/>
    <property type="project" value="UniProtKB-KW"/>
</dbReference>
<comment type="subcellular location">
    <subcellularLocation>
        <location evidence="1">Membrane</location>
        <topology evidence="1">Multi-pass membrane protein</topology>
    </subcellularLocation>
</comment>
<evidence type="ECO:0000313" key="10">
    <source>
        <dbReference type="Proteomes" id="UP000006683"/>
    </source>
</evidence>
<evidence type="ECO:0000256" key="3">
    <source>
        <dbReference type="ARBA" id="ARBA00022692"/>
    </source>
</evidence>
<keyword evidence="6 7" id="KW-0472">Membrane</keyword>
<dbReference type="InterPro" id="IPR027469">
    <property type="entry name" value="Cation_efflux_TMD_sf"/>
</dbReference>
<dbReference type="HOGENOM" id="CLU_021126_0_1_6"/>
<gene>
    <name evidence="9" type="ordered locus">Fbal_3052</name>
</gene>
<dbReference type="SUPFAM" id="SSF161111">
    <property type="entry name" value="Cation efflux protein transmembrane domain-like"/>
    <property type="match status" value="1"/>
</dbReference>
<feature type="transmembrane region" description="Helical" evidence="7">
    <location>
        <begin position="77"/>
        <end position="98"/>
    </location>
</feature>
<feature type="transmembrane region" description="Helical" evidence="7">
    <location>
        <begin position="193"/>
        <end position="212"/>
    </location>
</feature>
<dbReference type="RefSeq" id="WP_013346558.1">
    <property type="nucleotide sequence ID" value="NC_014541.1"/>
</dbReference>
<dbReference type="EMBL" id="CP002209">
    <property type="protein sequence ID" value="ADN77252.1"/>
    <property type="molecule type" value="Genomic_DNA"/>
</dbReference>
<dbReference type="Gene3D" id="1.20.1510.10">
    <property type="entry name" value="Cation efflux protein transmembrane domain"/>
    <property type="match status" value="1"/>
</dbReference>
<evidence type="ECO:0000259" key="8">
    <source>
        <dbReference type="Pfam" id="PF01545"/>
    </source>
</evidence>
<feature type="transmembrane region" description="Helical" evidence="7">
    <location>
        <begin position="156"/>
        <end position="181"/>
    </location>
</feature>
<reference evidence="9 10" key="1">
    <citation type="journal article" date="2010" name="Stand. Genomic Sci.">
        <title>Complete genome sequence of Ferrimonas balearica type strain (PAT).</title>
        <authorList>
            <person name="Nolan M."/>
            <person name="Sikorski J."/>
            <person name="Davenport K."/>
            <person name="Lucas S."/>
            <person name="Glavina Del Rio T."/>
            <person name="Tice H."/>
            <person name="Cheng J."/>
            <person name="Goodwin L."/>
            <person name="Pitluck S."/>
            <person name="Liolios K."/>
            <person name="Ivanova N."/>
            <person name="Mavromatis K."/>
            <person name="Ovchinnikova G."/>
            <person name="Pati A."/>
            <person name="Chen A."/>
            <person name="Palaniappan K."/>
            <person name="Land M."/>
            <person name="Hauser L."/>
            <person name="Chang Y."/>
            <person name="Jeffries C."/>
            <person name="Tapia R."/>
            <person name="Brettin T."/>
            <person name="Detter J."/>
            <person name="Han C."/>
            <person name="Yasawong M."/>
            <person name="Rohde M."/>
            <person name="Tindall B."/>
            <person name="Goker M."/>
            <person name="Woyke T."/>
            <person name="Bristow J."/>
            <person name="Eisen J."/>
            <person name="Markowitz V."/>
            <person name="Hugenholtz P."/>
            <person name="Kyrpides N."/>
            <person name="Klenk H."/>
            <person name="Lapidus A."/>
        </authorList>
    </citation>
    <scope>NUCLEOTIDE SEQUENCE [LARGE SCALE GENOMIC DNA]</scope>
    <source>
        <strain evidence="10">DSM 9799 / CCM 4581 / KCTC 23876 / PAT</strain>
    </source>
</reference>
<feature type="transmembrane region" description="Helical" evidence="7">
    <location>
        <begin position="114"/>
        <end position="135"/>
    </location>
</feature>
<dbReference type="NCBIfam" id="TIGR01297">
    <property type="entry name" value="CDF"/>
    <property type="match status" value="1"/>
</dbReference>
<sequence>MADAANPLRSILYALAANLSIAIAKLVAALVTHSGSMMAEAIHSFADTGNQLLLLLGLKTAKRPPSPEHPLGYGKTIYFWSFIVAIMLFSMGGLYSLYEGWHKLVDPHPLNSPWIAIAVLVFAIIAEGLSLRGCIKEVNKERYGRSFWRWFRETRSSALLVIFGEDLAALLGLVLALFFVAMTMITGNPVWDAYGSISIGVLLVLIAFFIGIEVKSLIIGQGVEPRIKQEMVVFLESQPGVDKVFNLLSLQLGADVMVAAKLRMAPQTDADAMVAQLNEVEAAFRAAFPQVIWRFFEPDLND</sequence>
<feature type="domain" description="Cation efflux protein transmembrane" evidence="8">
    <location>
        <begin position="11"/>
        <end position="216"/>
    </location>
</feature>
<dbReference type="AlphaFoldDB" id="E1SU08"/>
<dbReference type="Proteomes" id="UP000006683">
    <property type="component" value="Chromosome"/>
</dbReference>
<keyword evidence="3 7" id="KW-0812">Transmembrane</keyword>
<evidence type="ECO:0000256" key="7">
    <source>
        <dbReference type="SAM" id="Phobius"/>
    </source>
</evidence>
<keyword evidence="4" id="KW-0406">Ion transport</keyword>
<dbReference type="Pfam" id="PF01545">
    <property type="entry name" value="Cation_efflux"/>
    <property type="match status" value="1"/>
</dbReference>
<keyword evidence="5 7" id="KW-1133">Transmembrane helix</keyword>
<dbReference type="InterPro" id="IPR002524">
    <property type="entry name" value="Cation_efflux"/>
</dbReference>
<keyword evidence="4" id="KW-0864">Zinc transport</keyword>
<dbReference type="KEGG" id="fbl:Fbal_3052"/>
<evidence type="ECO:0000256" key="4">
    <source>
        <dbReference type="ARBA" id="ARBA00022906"/>
    </source>
</evidence>
<evidence type="ECO:0000256" key="1">
    <source>
        <dbReference type="ARBA" id="ARBA00004141"/>
    </source>
</evidence>
<dbReference type="OrthoDB" id="9806522at2"/>
<keyword evidence="4" id="KW-0862">Zinc</keyword>
<evidence type="ECO:0000256" key="5">
    <source>
        <dbReference type="ARBA" id="ARBA00022989"/>
    </source>
</evidence>
<dbReference type="GeneID" id="67183274"/>
<evidence type="ECO:0000256" key="2">
    <source>
        <dbReference type="ARBA" id="ARBA00022448"/>
    </source>
</evidence>
<dbReference type="GO" id="GO:0016020">
    <property type="term" value="C:membrane"/>
    <property type="evidence" value="ECO:0007669"/>
    <property type="project" value="UniProtKB-SubCell"/>
</dbReference>
<accession>E1SU08</accession>
<keyword evidence="10" id="KW-1185">Reference proteome</keyword>
<dbReference type="PANTHER" id="PTHR13414:SF9">
    <property type="entry name" value="PROTON-COUPLED ZINC ANTIPORTER SLC30A9, MITOCHONDRIAL"/>
    <property type="match status" value="1"/>
</dbReference>
<dbReference type="eggNOG" id="COG0053">
    <property type="taxonomic scope" value="Bacteria"/>
</dbReference>
<evidence type="ECO:0000313" key="9">
    <source>
        <dbReference type="EMBL" id="ADN77252.1"/>
    </source>
</evidence>
<feature type="transmembrane region" description="Helical" evidence="7">
    <location>
        <begin position="12"/>
        <end position="31"/>
    </location>
</feature>
<proteinExistence type="predicted"/>
<keyword evidence="2" id="KW-0813">Transport</keyword>
<dbReference type="InterPro" id="IPR040177">
    <property type="entry name" value="SLC30A9"/>
</dbReference>
<dbReference type="InterPro" id="IPR058533">
    <property type="entry name" value="Cation_efflux_TM"/>
</dbReference>
<organism evidence="9 10">
    <name type="scientific">Ferrimonas balearica (strain DSM 9799 / CCM 4581 / KCTC 23876 / PAT)</name>
    <dbReference type="NCBI Taxonomy" id="550540"/>
    <lineage>
        <taxon>Bacteria</taxon>
        <taxon>Pseudomonadati</taxon>
        <taxon>Pseudomonadota</taxon>
        <taxon>Gammaproteobacteria</taxon>
        <taxon>Alteromonadales</taxon>
        <taxon>Ferrimonadaceae</taxon>
        <taxon>Ferrimonas</taxon>
    </lineage>
</organism>
<name>E1SU08_FERBD</name>
<evidence type="ECO:0000256" key="6">
    <source>
        <dbReference type="ARBA" id="ARBA00023136"/>
    </source>
</evidence>